<reference evidence="3 5" key="2">
    <citation type="submission" date="2024-01" db="EMBL/GenBank/DDBJ databases">
        <title>Comparative Genomics of Leclercia adecarboxylata Strains Isolated from Several Sources.</title>
        <authorList>
            <person name="Yescas-Zazueta V."/>
            <person name="Balbuena-Alonso M.G."/>
            <person name="Valencia D."/>
            <person name="Mendez-Pfeiffer P.A."/>
            <person name="Ballesteros-Monrreal M.G."/>
            <person name="Rocha-Gracia R.D.C."/>
            <person name="Barrios-Villa E."/>
        </authorList>
    </citation>
    <scope>NUCLEOTIDE SEQUENCE [LARGE SCALE GENOMIC DNA]</scope>
    <source>
        <strain evidence="3 5">33MEM</strain>
    </source>
</reference>
<accession>A0A9X3YCB9</accession>
<dbReference type="Proteomes" id="UP001149314">
    <property type="component" value="Unassembled WGS sequence"/>
</dbReference>
<evidence type="ECO:0000313" key="5">
    <source>
        <dbReference type="Proteomes" id="UP001357437"/>
    </source>
</evidence>
<dbReference type="PANTHER" id="PTHR42714:SF2">
    <property type="entry name" value="TRNA MODIFICATION GTPASE GTPBP3, MITOCHONDRIAL"/>
    <property type="match status" value="1"/>
</dbReference>
<dbReference type="EMBL" id="JAOURS010000019">
    <property type="protein sequence ID" value="MDC6639868.1"/>
    <property type="molecule type" value="Genomic_DNA"/>
</dbReference>
<dbReference type="EMBL" id="JAYMCU010000120">
    <property type="protein sequence ID" value="MEC3939261.1"/>
    <property type="molecule type" value="Genomic_DNA"/>
</dbReference>
<reference evidence="2" key="1">
    <citation type="journal article" date="2023" name="Genes Genomics">
        <title>Genomic insights of Leclercia adecarboxylata strains linked to an outbreak in public hospitals in Mexico.</title>
        <authorList>
            <person name="Barrios-Villa E."/>
            <person name="Pacheco-Flores B."/>
            <person name="Lozano-Zarain P."/>
            <person name="Del Campo-Ortega R."/>
            <person name="de Jesus Ascencio-Montiel I."/>
            <person name="Gonzalez-Leon M."/>
            <person name="Camorlinga-Ponce M."/>
            <person name="Gaytan Cervantes F.J."/>
            <person name="Gonzalez Torres C."/>
            <person name="Aguilar E."/>
            <person name="Gonzalez Ibarra J."/>
            <person name="Torres Lopez F.J."/>
            <person name="Rosas-Vargas H."/>
            <person name="Gonzalez-Bonilla C.R."/>
            <person name="Del Carmen Rocha-Gracia R."/>
        </authorList>
    </citation>
    <scope>NUCLEOTIDE SEQUENCE</scope>
    <source>
        <strain evidence="2">Lac40</strain>
    </source>
</reference>
<evidence type="ECO:0000259" key="1">
    <source>
        <dbReference type="Pfam" id="PF01926"/>
    </source>
</evidence>
<dbReference type="GO" id="GO:0005829">
    <property type="term" value="C:cytosol"/>
    <property type="evidence" value="ECO:0007669"/>
    <property type="project" value="TreeGrafter"/>
</dbReference>
<dbReference type="Pfam" id="PF01926">
    <property type="entry name" value="MMR_HSR1"/>
    <property type="match status" value="1"/>
</dbReference>
<proteinExistence type="predicted"/>
<evidence type="ECO:0000313" key="4">
    <source>
        <dbReference type="Proteomes" id="UP001149314"/>
    </source>
</evidence>
<name>A0A9X3YCB9_9ENTR</name>
<dbReference type="CDD" id="cd11383">
    <property type="entry name" value="YfjP"/>
    <property type="match status" value="1"/>
</dbReference>
<protein>
    <submittedName>
        <fullName evidence="2 3">GTPase</fullName>
    </submittedName>
</protein>
<feature type="domain" description="G" evidence="1">
    <location>
        <begin position="39"/>
        <end position="134"/>
    </location>
</feature>
<dbReference type="SUPFAM" id="SSF52540">
    <property type="entry name" value="P-loop containing nucleoside triphosphate hydrolases"/>
    <property type="match status" value="1"/>
</dbReference>
<comment type="caution">
    <text evidence="2">The sequence shown here is derived from an EMBL/GenBank/DDBJ whole genome shotgun (WGS) entry which is preliminary data.</text>
</comment>
<evidence type="ECO:0000313" key="2">
    <source>
        <dbReference type="EMBL" id="MDC6639868.1"/>
    </source>
</evidence>
<dbReference type="PANTHER" id="PTHR42714">
    <property type="entry name" value="TRNA MODIFICATION GTPASE GTPBP3"/>
    <property type="match status" value="1"/>
</dbReference>
<dbReference type="AlphaFoldDB" id="A0A9X3YCB9"/>
<dbReference type="GO" id="GO:0030488">
    <property type="term" value="P:tRNA methylation"/>
    <property type="evidence" value="ECO:0007669"/>
    <property type="project" value="TreeGrafter"/>
</dbReference>
<dbReference type="Proteomes" id="UP001357437">
    <property type="component" value="Unassembled WGS sequence"/>
</dbReference>
<keyword evidence="5" id="KW-1185">Reference proteome</keyword>
<dbReference type="InterPro" id="IPR006073">
    <property type="entry name" value="GTP-bd"/>
</dbReference>
<gene>
    <name evidence="2" type="ORF">OEZ79_16650</name>
    <name evidence="3" type="ORF">VOF76_24335</name>
</gene>
<dbReference type="GO" id="GO:0002098">
    <property type="term" value="P:tRNA wobble uridine modification"/>
    <property type="evidence" value="ECO:0007669"/>
    <property type="project" value="TreeGrafter"/>
</dbReference>
<organism evidence="2 4">
    <name type="scientific">Leclercia adecarboxylata</name>
    <dbReference type="NCBI Taxonomy" id="83655"/>
    <lineage>
        <taxon>Bacteria</taxon>
        <taxon>Pseudomonadati</taxon>
        <taxon>Pseudomonadota</taxon>
        <taxon>Gammaproteobacteria</taxon>
        <taxon>Enterobacterales</taxon>
        <taxon>Enterobacteriaceae</taxon>
        <taxon>Leclercia</taxon>
    </lineage>
</organism>
<evidence type="ECO:0000313" key="3">
    <source>
        <dbReference type="EMBL" id="MEC3939261.1"/>
    </source>
</evidence>
<dbReference type="InterPro" id="IPR027417">
    <property type="entry name" value="P-loop_NTPase"/>
</dbReference>
<dbReference type="GO" id="GO:0005525">
    <property type="term" value="F:GTP binding"/>
    <property type="evidence" value="ECO:0007669"/>
    <property type="project" value="InterPro"/>
</dbReference>
<dbReference type="RefSeq" id="WP_164529637.1">
    <property type="nucleotide sequence ID" value="NZ_CP043398.1"/>
</dbReference>
<sequence length="294" mass="32566">MDEKSALKLLHSPLELLPSAVARGIIQRLDSVINYQPVIGIMGKTGAGKSSLCNALFQKPVSAVGHSRACTREPQSFHLKAGNRIVTLIDLPGVGESQEYDEEYRALYQSVLPELDLILWLIKADDRALSVDGEFWHNVLRPGTQHNDKVLVIVSQGDKTEPCREWNGALNTPSAAQLVHMQDKTDVIRRLFCAPSLPVVAVSADTGWQMQTLVETMFNSLPARSSSAVSSLVNPLYRNETVLKKARQDFGDVLDETLSACVDEYPLPRAVTHIVRKVIDTVVSTARSIWNFFF</sequence>
<dbReference type="Gene3D" id="3.40.50.300">
    <property type="entry name" value="P-loop containing nucleotide triphosphate hydrolases"/>
    <property type="match status" value="1"/>
</dbReference>